<dbReference type="OrthoDB" id="1711508at2759"/>
<dbReference type="SUPFAM" id="SSF56784">
    <property type="entry name" value="HAD-like"/>
    <property type="match status" value="1"/>
</dbReference>
<feature type="compositionally biased region" description="Polar residues" evidence="1">
    <location>
        <begin position="186"/>
        <end position="198"/>
    </location>
</feature>
<comment type="caution">
    <text evidence="3">The sequence shown here is derived from an EMBL/GenBank/DDBJ whole genome shotgun (WGS) entry which is preliminary data.</text>
</comment>
<keyword evidence="4" id="KW-1185">Reference proteome</keyword>
<sequence length="619" mass="69404">MDVNGAAAPTVQADGAAADQLPQPIPSSTQPNANRRPTRRSHRLQRKAEREGWLSAQGPGYAGFTSAPSQTDSSFYNSTYNNNNMNPAQSQYSAGNSFMSQNPNSNMVNFGLASNYAVSNPSPFNQPPVLQQPQLLQMQFAQQMMMAQQIFGAAGNGSFFNNAGGMHQQPIRTMSTMVNAVMETSVTPTQDLNPSEATPDTAMQVEGNNDNEKNEKKKKKKKDKEKVKNKSSEQPRSKKKSNPVQPPETPVPRPSYLVQARREPKDLAFHQPLLIILDLNGTLLYRKNKKFPPQFVRRPALDYFLQRLTTRHAVMVWSSSQPETVNAICNRLFTEVQKEKLVTRWGRDKLGLDERQYYSKVQVYKELDKVWADEDIQSTYPQNRKLQTGRGIYNVLRRAPYTTYDMEMSGATSRCWDQSNTVLIDDSTIKAAANPYNILEVPEFTNEPNDDDTTVLKTVLAKITMLSKSNDVSARLRSWGEKGIKISRDEVLKESSASEEESSASGPETDSESKAGKEDNNKEMNMNNKEKGNDDNYVPPDDGLVYDTDNKIVPHNLSYEGTQALPKLRNRYRPRRRKLKRRKANKSLRRPKNPATDTDGDLIQTGFDASGAAVAAEVS</sequence>
<feature type="region of interest" description="Disordered" evidence="1">
    <location>
        <begin position="1"/>
        <end position="68"/>
    </location>
</feature>
<gene>
    <name evidence="3" type="ORF">UA08_07948</name>
</gene>
<protein>
    <recommendedName>
        <fullName evidence="2">FCP1 homology domain-containing protein</fullName>
    </recommendedName>
</protein>
<feature type="compositionally biased region" description="Basic and acidic residues" evidence="1">
    <location>
        <begin position="224"/>
        <end position="236"/>
    </location>
</feature>
<evidence type="ECO:0000313" key="3">
    <source>
        <dbReference type="EMBL" id="OKL57002.1"/>
    </source>
</evidence>
<evidence type="ECO:0000259" key="2">
    <source>
        <dbReference type="PROSITE" id="PS50969"/>
    </source>
</evidence>
<dbReference type="STRING" id="1441469.A0A225A8M4"/>
<name>A0A225A8M4_TALAT</name>
<feature type="compositionally biased region" description="Basic residues" evidence="1">
    <location>
        <begin position="36"/>
        <end position="45"/>
    </location>
</feature>
<dbReference type="EMBL" id="LFMY01000013">
    <property type="protein sequence ID" value="OKL57002.1"/>
    <property type="molecule type" value="Genomic_DNA"/>
</dbReference>
<feature type="region of interest" description="Disordered" evidence="1">
    <location>
        <begin position="490"/>
        <end position="604"/>
    </location>
</feature>
<feature type="compositionally biased region" description="Pro residues" evidence="1">
    <location>
        <begin position="244"/>
        <end position="253"/>
    </location>
</feature>
<dbReference type="Gene3D" id="3.40.50.1000">
    <property type="entry name" value="HAD superfamily/HAD-like"/>
    <property type="match status" value="1"/>
</dbReference>
<dbReference type="InterPro" id="IPR004274">
    <property type="entry name" value="FCP1_dom"/>
</dbReference>
<accession>A0A225A8M4</accession>
<dbReference type="InterPro" id="IPR050365">
    <property type="entry name" value="TIM50"/>
</dbReference>
<dbReference type="InterPro" id="IPR036412">
    <property type="entry name" value="HAD-like_sf"/>
</dbReference>
<feature type="compositionally biased region" description="Basic residues" evidence="1">
    <location>
        <begin position="568"/>
        <end position="592"/>
    </location>
</feature>
<dbReference type="AlphaFoldDB" id="A0A225A8M4"/>
<dbReference type="GeneID" id="31007704"/>
<feature type="compositionally biased region" description="Basic and acidic residues" evidence="1">
    <location>
        <begin position="511"/>
        <end position="534"/>
    </location>
</feature>
<reference evidence="3 4" key="1">
    <citation type="submission" date="2015-06" db="EMBL/GenBank/DDBJ databases">
        <title>Talaromyces atroroseus IBT 11181 draft genome.</title>
        <authorList>
            <person name="Rasmussen K.B."/>
            <person name="Rasmussen S."/>
            <person name="Petersen B."/>
            <person name="Sicheritz-Ponten T."/>
            <person name="Mortensen U.H."/>
            <person name="Thrane U."/>
        </authorList>
    </citation>
    <scope>NUCLEOTIDE SEQUENCE [LARGE SCALE GENOMIC DNA]</scope>
    <source>
        <strain evidence="3 4">IBT 11181</strain>
    </source>
</reference>
<feature type="domain" description="FCP1 homology" evidence="2">
    <location>
        <begin position="268"/>
        <end position="463"/>
    </location>
</feature>
<feature type="compositionally biased region" description="Polar residues" evidence="1">
    <location>
        <begin position="26"/>
        <end position="35"/>
    </location>
</feature>
<evidence type="ECO:0000256" key="1">
    <source>
        <dbReference type="SAM" id="MobiDB-lite"/>
    </source>
</evidence>
<dbReference type="PROSITE" id="PS50969">
    <property type="entry name" value="FCP1"/>
    <property type="match status" value="1"/>
</dbReference>
<evidence type="ECO:0000313" key="4">
    <source>
        <dbReference type="Proteomes" id="UP000214365"/>
    </source>
</evidence>
<organism evidence="3 4">
    <name type="scientific">Talaromyces atroroseus</name>
    <dbReference type="NCBI Taxonomy" id="1441469"/>
    <lineage>
        <taxon>Eukaryota</taxon>
        <taxon>Fungi</taxon>
        <taxon>Dikarya</taxon>
        <taxon>Ascomycota</taxon>
        <taxon>Pezizomycotina</taxon>
        <taxon>Eurotiomycetes</taxon>
        <taxon>Eurotiomycetidae</taxon>
        <taxon>Eurotiales</taxon>
        <taxon>Trichocomaceae</taxon>
        <taxon>Talaromyces</taxon>
        <taxon>Talaromyces sect. Trachyspermi</taxon>
    </lineage>
</organism>
<dbReference type="InterPro" id="IPR023214">
    <property type="entry name" value="HAD_sf"/>
</dbReference>
<dbReference type="Pfam" id="PF03031">
    <property type="entry name" value="NIF"/>
    <property type="match status" value="2"/>
</dbReference>
<dbReference type="RefSeq" id="XP_020117123.1">
    <property type="nucleotide sequence ID" value="XM_020262855.1"/>
</dbReference>
<dbReference type="Proteomes" id="UP000214365">
    <property type="component" value="Unassembled WGS sequence"/>
</dbReference>
<dbReference type="SMART" id="SM00577">
    <property type="entry name" value="CPDc"/>
    <property type="match status" value="1"/>
</dbReference>
<dbReference type="PANTHER" id="PTHR12210">
    <property type="entry name" value="DULLARD PROTEIN PHOSPHATASE"/>
    <property type="match status" value="1"/>
</dbReference>
<feature type="region of interest" description="Disordered" evidence="1">
    <location>
        <begin position="186"/>
        <end position="256"/>
    </location>
</feature>
<proteinExistence type="predicted"/>